<dbReference type="AlphaFoldDB" id="A0A913WT23"/>
<protein>
    <submittedName>
        <fullName evidence="1">Uncharacterized protein</fullName>
    </submittedName>
</protein>
<reference evidence="1" key="1">
    <citation type="submission" date="2022-11" db="UniProtKB">
        <authorList>
            <consortium name="EnsemblMetazoa"/>
        </authorList>
    </citation>
    <scope>IDENTIFICATION</scope>
</reference>
<keyword evidence="2" id="KW-1185">Reference proteome</keyword>
<accession>A0A913WT23</accession>
<evidence type="ECO:0000313" key="1">
    <source>
        <dbReference type="EnsemblMetazoa" id="XP_020893690.1"/>
    </source>
</evidence>
<dbReference type="Proteomes" id="UP000887567">
    <property type="component" value="Unplaced"/>
</dbReference>
<dbReference type="RefSeq" id="XP_020893690.1">
    <property type="nucleotide sequence ID" value="XM_021038031.2"/>
</dbReference>
<dbReference type="KEGG" id="epa:110232816"/>
<organism evidence="1 2">
    <name type="scientific">Exaiptasia diaphana</name>
    <name type="common">Tropical sea anemone</name>
    <name type="synonym">Aiptasia pulchella</name>
    <dbReference type="NCBI Taxonomy" id="2652724"/>
    <lineage>
        <taxon>Eukaryota</taxon>
        <taxon>Metazoa</taxon>
        <taxon>Cnidaria</taxon>
        <taxon>Anthozoa</taxon>
        <taxon>Hexacorallia</taxon>
        <taxon>Actiniaria</taxon>
        <taxon>Aiptasiidae</taxon>
        <taxon>Exaiptasia</taxon>
    </lineage>
</organism>
<dbReference type="OrthoDB" id="5969861at2759"/>
<evidence type="ECO:0000313" key="2">
    <source>
        <dbReference type="Proteomes" id="UP000887567"/>
    </source>
</evidence>
<sequence>MTEFKVLFLYTKKDKHNSEELKDYLRMKLGSHVKLNNILDVLGNQSTLEDELFQSKCIVLVYSKTCEDYLQEGYSEFRDDFVTFDGSIIKAFVQEDTVTNRIVVVYFNSEQPKDWIAKRLGTSRLFHLEGDCFDKVDPRLDEFVQTVKSLTKKQLK</sequence>
<dbReference type="EnsemblMetazoa" id="XM_021038031.2">
    <property type="protein sequence ID" value="XP_020893690.1"/>
    <property type="gene ID" value="LOC110232816"/>
</dbReference>
<dbReference type="OMA" id="QSKCIVL"/>
<name>A0A913WT23_EXADI</name>
<proteinExistence type="predicted"/>
<dbReference type="GeneID" id="110232816"/>